<accession>A0A9P8NXC5</accession>
<proteinExistence type="predicted"/>
<dbReference type="GeneID" id="70238535"/>
<dbReference type="Proteomes" id="UP000769157">
    <property type="component" value="Unassembled WGS sequence"/>
</dbReference>
<name>A0A9P8NXC5_9ASCO</name>
<reference evidence="1" key="1">
    <citation type="journal article" date="2021" name="Open Biol.">
        <title>Shared evolutionary footprints suggest mitochondrial oxidative damage underlies multiple complex I losses in fungi.</title>
        <authorList>
            <person name="Schikora-Tamarit M.A."/>
            <person name="Marcet-Houben M."/>
            <person name="Nosek J."/>
            <person name="Gabaldon T."/>
        </authorList>
    </citation>
    <scope>NUCLEOTIDE SEQUENCE</scope>
    <source>
        <strain evidence="1">CBS6075</strain>
    </source>
</reference>
<keyword evidence="2" id="KW-1185">Reference proteome</keyword>
<dbReference type="AlphaFoldDB" id="A0A9P8NXC5"/>
<gene>
    <name evidence="1" type="ORF">OGAPHI_006571</name>
</gene>
<reference evidence="1" key="2">
    <citation type="submission" date="2021-01" db="EMBL/GenBank/DDBJ databases">
        <authorList>
            <person name="Schikora-Tamarit M.A."/>
        </authorList>
    </citation>
    <scope>NUCLEOTIDE SEQUENCE</scope>
    <source>
        <strain evidence="1">CBS6075</strain>
    </source>
</reference>
<comment type="caution">
    <text evidence="1">The sequence shown here is derived from an EMBL/GenBank/DDBJ whole genome shotgun (WGS) entry which is preliminary data.</text>
</comment>
<evidence type="ECO:0000313" key="2">
    <source>
        <dbReference type="Proteomes" id="UP000769157"/>
    </source>
</evidence>
<organism evidence="1 2">
    <name type="scientific">Ogataea philodendri</name>
    <dbReference type="NCBI Taxonomy" id="1378263"/>
    <lineage>
        <taxon>Eukaryota</taxon>
        <taxon>Fungi</taxon>
        <taxon>Dikarya</taxon>
        <taxon>Ascomycota</taxon>
        <taxon>Saccharomycotina</taxon>
        <taxon>Pichiomycetes</taxon>
        <taxon>Pichiales</taxon>
        <taxon>Pichiaceae</taxon>
        <taxon>Ogataea</taxon>
    </lineage>
</organism>
<dbReference type="RefSeq" id="XP_046058288.1">
    <property type="nucleotide sequence ID" value="XM_046207870.1"/>
</dbReference>
<dbReference type="EMBL" id="JAEUBE010000487">
    <property type="protein sequence ID" value="KAH3661164.1"/>
    <property type="molecule type" value="Genomic_DNA"/>
</dbReference>
<protein>
    <submittedName>
        <fullName evidence="1">Uncharacterized protein</fullName>
    </submittedName>
</protein>
<evidence type="ECO:0000313" key="1">
    <source>
        <dbReference type="EMBL" id="KAH3661164.1"/>
    </source>
</evidence>
<sequence>MTSQDLITLDCGATTITLNSTGENAIKQAYYCGQNSGQYAQANTTTKTSAASHYAVANTYTLRKLMYLLLIVALLPVTYAADLKIVEMPETKSISPIWPTPMLLVRALTSLR</sequence>